<dbReference type="Proteomes" id="UP001208570">
    <property type="component" value="Unassembled WGS sequence"/>
</dbReference>
<feature type="compositionally biased region" description="Basic and acidic residues" evidence="1">
    <location>
        <begin position="30"/>
        <end position="40"/>
    </location>
</feature>
<feature type="compositionally biased region" description="Basic and acidic residues" evidence="1">
    <location>
        <begin position="11"/>
        <end position="20"/>
    </location>
</feature>
<proteinExistence type="predicted"/>
<accession>A0AAD9J5S7</accession>
<protein>
    <submittedName>
        <fullName evidence="2">Uncharacterized protein</fullName>
    </submittedName>
</protein>
<reference evidence="2" key="1">
    <citation type="journal article" date="2023" name="Mol. Biol. Evol.">
        <title>Third-Generation Sequencing Reveals the Adaptive Role of the Epigenome in Three Deep-Sea Polychaetes.</title>
        <authorList>
            <person name="Perez M."/>
            <person name="Aroh O."/>
            <person name="Sun Y."/>
            <person name="Lan Y."/>
            <person name="Juniper S.K."/>
            <person name="Young C.R."/>
            <person name="Angers B."/>
            <person name="Qian P.Y."/>
        </authorList>
    </citation>
    <scope>NUCLEOTIDE SEQUENCE</scope>
    <source>
        <strain evidence="2">P08H-3</strain>
    </source>
</reference>
<gene>
    <name evidence="2" type="ORF">LSH36_626g02014</name>
</gene>
<sequence>TITQTHTRTHIQREREREQHTALSTVSNADTHRETRHKEQQLDCFRPETLYSLCSFTGPTFDELGHHSAQLSIIRETRDVPRSAVSVSRDPERPTWLSGTLKCTQ</sequence>
<organism evidence="2 3">
    <name type="scientific">Paralvinella palmiformis</name>
    <dbReference type="NCBI Taxonomy" id="53620"/>
    <lineage>
        <taxon>Eukaryota</taxon>
        <taxon>Metazoa</taxon>
        <taxon>Spiralia</taxon>
        <taxon>Lophotrochozoa</taxon>
        <taxon>Annelida</taxon>
        <taxon>Polychaeta</taxon>
        <taxon>Sedentaria</taxon>
        <taxon>Canalipalpata</taxon>
        <taxon>Terebellida</taxon>
        <taxon>Terebelliformia</taxon>
        <taxon>Alvinellidae</taxon>
        <taxon>Paralvinella</taxon>
    </lineage>
</organism>
<feature type="region of interest" description="Disordered" evidence="1">
    <location>
        <begin position="1"/>
        <end position="40"/>
    </location>
</feature>
<evidence type="ECO:0000256" key="1">
    <source>
        <dbReference type="SAM" id="MobiDB-lite"/>
    </source>
</evidence>
<evidence type="ECO:0000313" key="2">
    <source>
        <dbReference type="EMBL" id="KAK2146180.1"/>
    </source>
</evidence>
<keyword evidence="3" id="KW-1185">Reference proteome</keyword>
<dbReference type="AlphaFoldDB" id="A0AAD9J5S7"/>
<dbReference type="EMBL" id="JAODUP010000626">
    <property type="protein sequence ID" value="KAK2146180.1"/>
    <property type="molecule type" value="Genomic_DNA"/>
</dbReference>
<evidence type="ECO:0000313" key="3">
    <source>
        <dbReference type="Proteomes" id="UP001208570"/>
    </source>
</evidence>
<comment type="caution">
    <text evidence="2">The sequence shown here is derived from an EMBL/GenBank/DDBJ whole genome shotgun (WGS) entry which is preliminary data.</text>
</comment>
<feature type="region of interest" description="Disordered" evidence="1">
    <location>
        <begin position="84"/>
        <end position="105"/>
    </location>
</feature>
<name>A0AAD9J5S7_9ANNE</name>
<feature type="non-terminal residue" evidence="2">
    <location>
        <position position="1"/>
    </location>
</feature>